<organism evidence="3 4">
    <name type="scientific">Sinisalibacter lacisalsi</name>
    <dbReference type="NCBI Taxonomy" id="1526570"/>
    <lineage>
        <taxon>Bacteria</taxon>
        <taxon>Pseudomonadati</taxon>
        <taxon>Pseudomonadota</taxon>
        <taxon>Alphaproteobacteria</taxon>
        <taxon>Rhodobacterales</taxon>
        <taxon>Roseobacteraceae</taxon>
        <taxon>Sinisalibacter</taxon>
    </lineage>
</organism>
<gene>
    <name evidence="3" type="ORF">GCM10011358_10910</name>
</gene>
<proteinExistence type="predicted"/>
<dbReference type="Pfam" id="PF20906">
    <property type="entry name" value="S-Me-THD_C"/>
    <property type="match status" value="1"/>
</dbReference>
<evidence type="ECO:0000259" key="1">
    <source>
        <dbReference type="Pfam" id="PF06032"/>
    </source>
</evidence>
<protein>
    <recommendedName>
        <fullName evidence="5">DUF917 domain-containing protein</fullName>
    </recommendedName>
</protein>
<dbReference type="Pfam" id="PF06032">
    <property type="entry name" value="S-Me-THD_N"/>
    <property type="match status" value="1"/>
</dbReference>
<sequence>MSFFIGPDDMEEIALGGAFLGTGGGGDPYIGKLMARSIMERENVSVEVVPGEEVPDDALCVPVCMMGAPTVMVEKLPSGDEALDALSALEDYLGRKADYLICIEAGGLNSTIPFAVAAHTGLKLIDGDGMGRAFPELQMVSLTLHDIAATPMVIADDKGNSGVLNAISNLWTERLARAVTVEMGGAALVALYPMSGAEMKKGLLHGTLSLVREVGHTILTERRANRHPGDALIERCNGYDLCTARVIDIERRTTGGFARGVARLRGLDADQGREFKLSFQNEFLCLEDDEGRPLALTPDLICALDADGGLPVTTESLRYGLGLRLIGLPADPQWRTPGGQALAGPGYFGYPHAFEPLEKLAGKHRAA</sequence>
<keyword evidence="4" id="KW-1185">Reference proteome</keyword>
<dbReference type="InterPro" id="IPR027479">
    <property type="entry name" value="S-Me-THD_N_sf"/>
</dbReference>
<evidence type="ECO:0000313" key="3">
    <source>
        <dbReference type="EMBL" id="GGD28602.1"/>
    </source>
</evidence>
<evidence type="ECO:0000313" key="4">
    <source>
        <dbReference type="Proteomes" id="UP000617355"/>
    </source>
</evidence>
<dbReference type="InterPro" id="IPR010318">
    <property type="entry name" value="S-Me-THD_N"/>
</dbReference>
<comment type="caution">
    <text evidence="3">The sequence shown here is derived from an EMBL/GenBank/DDBJ whole genome shotgun (WGS) entry which is preliminary data.</text>
</comment>
<evidence type="ECO:0008006" key="5">
    <source>
        <dbReference type="Google" id="ProtNLM"/>
    </source>
</evidence>
<dbReference type="InterPro" id="IPR024071">
    <property type="entry name" value="S-Me-THD_C_sf"/>
</dbReference>
<name>A0ABQ1QJD7_9RHOB</name>
<evidence type="ECO:0000259" key="2">
    <source>
        <dbReference type="Pfam" id="PF20906"/>
    </source>
</evidence>
<accession>A0ABQ1QJD7</accession>
<dbReference type="Gene3D" id="2.40.390.10">
    <property type="entry name" value="CV3147-like"/>
    <property type="match status" value="1"/>
</dbReference>
<dbReference type="RefSeq" id="WP_188526574.1">
    <property type="nucleotide sequence ID" value="NZ_BMGI01000001.1"/>
</dbReference>
<dbReference type="EMBL" id="BMGI01000001">
    <property type="protein sequence ID" value="GGD28602.1"/>
    <property type="molecule type" value="Genomic_DNA"/>
</dbReference>
<dbReference type="SUPFAM" id="SSF160991">
    <property type="entry name" value="CV3147-like"/>
    <property type="match status" value="1"/>
</dbReference>
<dbReference type="Proteomes" id="UP000617355">
    <property type="component" value="Unassembled WGS sequence"/>
</dbReference>
<reference evidence="4" key="1">
    <citation type="journal article" date="2019" name="Int. J. Syst. Evol. Microbiol.">
        <title>The Global Catalogue of Microorganisms (GCM) 10K type strain sequencing project: providing services to taxonomists for standard genome sequencing and annotation.</title>
        <authorList>
            <consortium name="The Broad Institute Genomics Platform"/>
            <consortium name="The Broad Institute Genome Sequencing Center for Infectious Disease"/>
            <person name="Wu L."/>
            <person name="Ma J."/>
        </authorList>
    </citation>
    <scope>NUCLEOTIDE SEQUENCE [LARGE SCALE GENOMIC DNA]</scope>
    <source>
        <strain evidence="4">CGMCC 1.12922</strain>
    </source>
</reference>
<feature type="domain" description="S-Me-THD-like C-terminal" evidence="2">
    <location>
        <begin position="168"/>
        <end position="357"/>
    </location>
</feature>
<dbReference type="InterPro" id="IPR048350">
    <property type="entry name" value="S-Me-THD-like_C"/>
</dbReference>
<dbReference type="Gene3D" id="3.40.1610.10">
    <property type="entry name" value="CV3147-like domain"/>
    <property type="match status" value="1"/>
</dbReference>
<feature type="domain" description="S-Me-THD N-terminal" evidence="1">
    <location>
        <begin position="8"/>
        <end position="165"/>
    </location>
</feature>